<keyword evidence="2" id="KW-1185">Reference proteome</keyword>
<evidence type="ECO:0000313" key="1">
    <source>
        <dbReference type="EMBL" id="KIL62746.1"/>
    </source>
</evidence>
<name>A0A0C2X0T0_AMAMK</name>
<proteinExistence type="predicted"/>
<dbReference type="Proteomes" id="UP000054549">
    <property type="component" value="Unassembled WGS sequence"/>
</dbReference>
<accession>A0A0C2X0T0</accession>
<organism evidence="1 2">
    <name type="scientific">Amanita muscaria (strain Koide BX008)</name>
    <dbReference type="NCBI Taxonomy" id="946122"/>
    <lineage>
        <taxon>Eukaryota</taxon>
        <taxon>Fungi</taxon>
        <taxon>Dikarya</taxon>
        <taxon>Basidiomycota</taxon>
        <taxon>Agaricomycotina</taxon>
        <taxon>Agaricomycetes</taxon>
        <taxon>Agaricomycetidae</taxon>
        <taxon>Agaricales</taxon>
        <taxon>Pluteineae</taxon>
        <taxon>Amanitaceae</taxon>
        <taxon>Amanita</taxon>
    </lineage>
</organism>
<dbReference type="AlphaFoldDB" id="A0A0C2X0T0"/>
<gene>
    <name evidence="1" type="ORF">M378DRAFT_165411</name>
</gene>
<dbReference type="OrthoDB" id="3025667at2759"/>
<dbReference type="HOGENOM" id="CLU_3068165_0_0_1"/>
<protein>
    <submittedName>
        <fullName evidence="1">Uncharacterized protein</fullName>
    </submittedName>
</protein>
<sequence length="53" mass="6217">MHHNHDDDLFKIIDRISSDLRGTSFEVQFVDLRSTVMVPESELLDMVRHSMIC</sequence>
<reference evidence="1 2" key="1">
    <citation type="submission" date="2014-04" db="EMBL/GenBank/DDBJ databases">
        <title>Evolutionary Origins and Diversification of the Mycorrhizal Mutualists.</title>
        <authorList>
            <consortium name="DOE Joint Genome Institute"/>
            <consortium name="Mycorrhizal Genomics Consortium"/>
            <person name="Kohler A."/>
            <person name="Kuo A."/>
            <person name="Nagy L.G."/>
            <person name="Floudas D."/>
            <person name="Copeland A."/>
            <person name="Barry K.W."/>
            <person name="Cichocki N."/>
            <person name="Veneault-Fourrey C."/>
            <person name="LaButti K."/>
            <person name="Lindquist E.A."/>
            <person name="Lipzen A."/>
            <person name="Lundell T."/>
            <person name="Morin E."/>
            <person name="Murat C."/>
            <person name="Riley R."/>
            <person name="Ohm R."/>
            <person name="Sun H."/>
            <person name="Tunlid A."/>
            <person name="Henrissat B."/>
            <person name="Grigoriev I.V."/>
            <person name="Hibbett D.S."/>
            <person name="Martin F."/>
        </authorList>
    </citation>
    <scope>NUCLEOTIDE SEQUENCE [LARGE SCALE GENOMIC DNA]</scope>
    <source>
        <strain evidence="1 2">Koide BX008</strain>
    </source>
</reference>
<dbReference type="EMBL" id="KN818267">
    <property type="protein sequence ID" value="KIL62746.1"/>
    <property type="molecule type" value="Genomic_DNA"/>
</dbReference>
<evidence type="ECO:0000313" key="2">
    <source>
        <dbReference type="Proteomes" id="UP000054549"/>
    </source>
</evidence>
<dbReference type="InParanoid" id="A0A0C2X0T0"/>